<feature type="region of interest" description="Disordered" evidence="1">
    <location>
        <begin position="14"/>
        <end position="36"/>
    </location>
</feature>
<gene>
    <name evidence="2" type="ORF">SAMN06295955_1167</name>
</gene>
<evidence type="ECO:0000313" key="3">
    <source>
        <dbReference type="Proteomes" id="UP000198339"/>
    </source>
</evidence>
<proteinExistence type="predicted"/>
<dbReference type="AlphaFoldDB" id="A0A239KT66"/>
<keyword evidence="3" id="KW-1185">Reference proteome</keyword>
<organism evidence="2 3">
    <name type="scientific">Sphingopyxis indica</name>
    <dbReference type="NCBI Taxonomy" id="436663"/>
    <lineage>
        <taxon>Bacteria</taxon>
        <taxon>Pseudomonadati</taxon>
        <taxon>Pseudomonadota</taxon>
        <taxon>Alphaproteobacteria</taxon>
        <taxon>Sphingomonadales</taxon>
        <taxon>Sphingomonadaceae</taxon>
        <taxon>Sphingopyxis</taxon>
    </lineage>
</organism>
<reference evidence="2 3" key="1">
    <citation type="submission" date="2017-06" db="EMBL/GenBank/DDBJ databases">
        <authorList>
            <person name="Kim H.J."/>
            <person name="Triplett B.A."/>
        </authorList>
    </citation>
    <scope>NUCLEOTIDE SEQUENCE [LARGE SCALE GENOMIC DNA]</scope>
    <source>
        <strain evidence="2 3">DS15</strain>
    </source>
</reference>
<name>A0A239KT66_9SPHN</name>
<accession>A0A239KT66</accession>
<protein>
    <submittedName>
        <fullName evidence="2">Uncharacterized protein</fullName>
    </submittedName>
</protein>
<sequence length="66" mass="7345">MAARLAAVKVRGLTKPRFRENDGGVSKPPSPADLERERRLAEALRANLRKRKAQAREARAEAPPKD</sequence>
<evidence type="ECO:0000313" key="2">
    <source>
        <dbReference type="EMBL" id="SNT20709.1"/>
    </source>
</evidence>
<evidence type="ECO:0000256" key="1">
    <source>
        <dbReference type="SAM" id="MobiDB-lite"/>
    </source>
</evidence>
<dbReference type="Proteomes" id="UP000198339">
    <property type="component" value="Unassembled WGS sequence"/>
</dbReference>
<dbReference type="EMBL" id="FZPA01000016">
    <property type="protein sequence ID" value="SNT20709.1"/>
    <property type="molecule type" value="Genomic_DNA"/>
</dbReference>